<reference evidence="1 2" key="1">
    <citation type="submission" date="2020-02" db="EMBL/GenBank/DDBJ databases">
        <title>Tigecycline-resistant Acinetobacter species from pigs and migratory birds.</title>
        <authorList>
            <person name="Chen C."/>
            <person name="Sun J."/>
            <person name="Liao X.-P."/>
            <person name="Liu Y.-H."/>
        </authorList>
    </citation>
    <scope>NUCLEOTIDE SEQUENCE [LARGE SCALE GENOMIC DNA]</scope>
    <source>
        <strain evidence="1 2">YH12207_T</strain>
    </source>
</reference>
<dbReference type="Proteomes" id="UP000593966">
    <property type="component" value="Chromosome"/>
</dbReference>
<accession>A0A4Q4GVE6</accession>
<dbReference type="InterPro" id="IPR038056">
    <property type="entry name" value="YjbR-like_sf"/>
</dbReference>
<protein>
    <submittedName>
        <fullName evidence="1">MmcQ/YjbR family DNA-binding protein</fullName>
    </submittedName>
</protein>
<dbReference type="GO" id="GO:0003677">
    <property type="term" value="F:DNA binding"/>
    <property type="evidence" value="ECO:0007669"/>
    <property type="project" value="UniProtKB-KW"/>
</dbReference>
<dbReference type="OrthoDB" id="3194910at2"/>
<dbReference type="EMBL" id="CP048659">
    <property type="protein sequence ID" value="QOW45056.1"/>
    <property type="molecule type" value="Genomic_DNA"/>
</dbReference>
<dbReference type="PANTHER" id="PTHR35145:SF1">
    <property type="entry name" value="CYTOPLASMIC PROTEIN"/>
    <property type="match status" value="1"/>
</dbReference>
<dbReference type="SUPFAM" id="SSF142906">
    <property type="entry name" value="YjbR-like"/>
    <property type="match status" value="1"/>
</dbReference>
<keyword evidence="2" id="KW-1185">Reference proteome</keyword>
<dbReference type="InterPro" id="IPR058532">
    <property type="entry name" value="YjbR/MT2646/Rv2570-like"/>
</dbReference>
<gene>
    <name evidence="1" type="ORF">G0028_03585</name>
</gene>
<organism evidence="1 2">
    <name type="scientific">Acinetobacter piscicola</name>
    <dbReference type="NCBI Taxonomy" id="2006115"/>
    <lineage>
        <taxon>Bacteria</taxon>
        <taxon>Pseudomonadati</taxon>
        <taxon>Pseudomonadota</taxon>
        <taxon>Gammaproteobacteria</taxon>
        <taxon>Moraxellales</taxon>
        <taxon>Moraxellaceae</taxon>
        <taxon>Acinetobacter</taxon>
    </lineage>
</organism>
<dbReference type="AlphaFoldDB" id="A0A4Q4GVE6"/>
<dbReference type="PANTHER" id="PTHR35145">
    <property type="entry name" value="CYTOPLASMIC PROTEIN-RELATED"/>
    <property type="match status" value="1"/>
</dbReference>
<keyword evidence="1" id="KW-0238">DNA-binding</keyword>
<name>A0A4Q4GVE6_9GAMM</name>
<proteinExistence type="predicted"/>
<evidence type="ECO:0000313" key="1">
    <source>
        <dbReference type="EMBL" id="QOW45056.1"/>
    </source>
</evidence>
<dbReference type="Pfam" id="PF04237">
    <property type="entry name" value="YjbR"/>
    <property type="match status" value="1"/>
</dbReference>
<dbReference type="Gene3D" id="3.90.1150.30">
    <property type="match status" value="1"/>
</dbReference>
<dbReference type="RefSeq" id="WP_130074204.1">
    <property type="nucleotide sequence ID" value="NZ_CP048659.1"/>
</dbReference>
<dbReference type="InterPro" id="IPR007351">
    <property type="entry name" value="YjbR"/>
</dbReference>
<sequence length="125" mass="14457">MHEDEIQTLAIQIAAQLPLAELSYPFGEDVRVFKVMNKIFMMSFKHATQKIINLKCTPEQSEILRDLYPSIHTGYHMNKQHWISIYAGEKIDAQLIEDLVETSYQLVTEQLTKKQKQVLAIHSAI</sequence>
<evidence type="ECO:0000313" key="2">
    <source>
        <dbReference type="Proteomes" id="UP000593966"/>
    </source>
</evidence>